<feature type="domain" description="Prenyltransferase alpha-alpha toroid" evidence="8">
    <location>
        <begin position="11"/>
        <end position="347"/>
    </location>
</feature>
<dbReference type="Proteomes" id="UP000567179">
    <property type="component" value="Unassembled WGS sequence"/>
</dbReference>
<dbReference type="GO" id="GO:0046872">
    <property type="term" value="F:metal ion binding"/>
    <property type="evidence" value="ECO:0007669"/>
    <property type="project" value="UniProtKB-KW"/>
</dbReference>
<keyword evidence="5" id="KW-0479">Metal-binding</keyword>
<comment type="similarity">
    <text evidence="2">Belongs to the protein prenyltransferase subunit beta family.</text>
</comment>
<dbReference type="SUPFAM" id="SSF48239">
    <property type="entry name" value="Terpenoid cyclases/Protein prenyltransferases"/>
    <property type="match status" value="1"/>
</dbReference>
<evidence type="ECO:0000256" key="5">
    <source>
        <dbReference type="ARBA" id="ARBA00022723"/>
    </source>
</evidence>
<organism evidence="9 10">
    <name type="scientific">Psilocybe cf. subviscida</name>
    <dbReference type="NCBI Taxonomy" id="2480587"/>
    <lineage>
        <taxon>Eukaryota</taxon>
        <taxon>Fungi</taxon>
        <taxon>Dikarya</taxon>
        <taxon>Basidiomycota</taxon>
        <taxon>Agaricomycotina</taxon>
        <taxon>Agaricomycetes</taxon>
        <taxon>Agaricomycetidae</taxon>
        <taxon>Agaricales</taxon>
        <taxon>Agaricineae</taxon>
        <taxon>Strophariaceae</taxon>
        <taxon>Psilocybe</taxon>
    </lineage>
</organism>
<proteinExistence type="inferred from homology"/>
<dbReference type="OrthoDB" id="24893at2759"/>
<gene>
    <name evidence="9" type="ORF">D9619_007231</name>
</gene>
<dbReference type="GO" id="GO:0004662">
    <property type="term" value="F:CAAX-protein geranylgeranyltransferase activity"/>
    <property type="evidence" value="ECO:0007669"/>
    <property type="project" value="TreeGrafter"/>
</dbReference>
<dbReference type="InterPro" id="IPR008930">
    <property type="entry name" value="Terpenoid_cyclase/PrenylTrfase"/>
</dbReference>
<keyword evidence="3" id="KW-0637">Prenyltransferase</keyword>
<accession>A0A8H5B224</accession>
<evidence type="ECO:0000256" key="4">
    <source>
        <dbReference type="ARBA" id="ARBA00022679"/>
    </source>
</evidence>
<evidence type="ECO:0000256" key="6">
    <source>
        <dbReference type="ARBA" id="ARBA00022737"/>
    </source>
</evidence>
<dbReference type="GO" id="GO:0005953">
    <property type="term" value="C:CAAX-protein geranylgeranyltransferase complex"/>
    <property type="evidence" value="ECO:0007669"/>
    <property type="project" value="TreeGrafter"/>
</dbReference>
<evidence type="ECO:0000256" key="7">
    <source>
        <dbReference type="ARBA" id="ARBA00022833"/>
    </source>
</evidence>
<keyword evidence="4" id="KW-0808">Transferase</keyword>
<evidence type="ECO:0000313" key="9">
    <source>
        <dbReference type="EMBL" id="KAF5315135.1"/>
    </source>
</evidence>
<dbReference type="Gene3D" id="1.50.10.20">
    <property type="match status" value="1"/>
</dbReference>
<evidence type="ECO:0000256" key="2">
    <source>
        <dbReference type="ARBA" id="ARBA00010497"/>
    </source>
</evidence>
<evidence type="ECO:0000313" key="10">
    <source>
        <dbReference type="Proteomes" id="UP000567179"/>
    </source>
</evidence>
<dbReference type="InterPro" id="IPR045089">
    <property type="entry name" value="PGGT1B-like"/>
</dbReference>
<dbReference type="EMBL" id="JAACJJ010000043">
    <property type="protein sequence ID" value="KAF5315135.1"/>
    <property type="molecule type" value="Genomic_DNA"/>
</dbReference>
<evidence type="ECO:0000259" key="8">
    <source>
        <dbReference type="Pfam" id="PF00432"/>
    </source>
</evidence>
<keyword evidence="10" id="KW-1185">Reference proteome</keyword>
<comment type="caution">
    <text evidence="9">The sequence shown here is derived from an EMBL/GenBank/DDBJ whole genome shotgun (WGS) entry which is preliminary data.</text>
</comment>
<sequence length="363" mass="39872">MTDTLLQLPQLNRSGHASHCMRCINGLPGSQVDIDGSRLALGFYCIGSLDILGALDEGTRVSERNMWKEWLWEQQTSGKHGSGFRPSPFMTAKPSTPNPEYTDYDTPHIIMTYTALVSLAILRDDFYKLNRKGLISFLRSCQRTDGSFSTVPGSNESDLRTLYCAFAISSMLNDWSGIDVERAVSFIATCRTYEGGYGQSPHCEAQGGTTYIAIASLQLASRLPGTSYLLPPSERERTIRWLLRNQHNSGGFSGRTGKDADACYCFWCGAALKILGAESLVDSTTLATFLARCQFKYGGIAKAPGETPDPYHTYMALAAISMYPPQVQGDAATIDSWRFAPLDPLLNATKDTAAWIRNHIPAS</sequence>
<name>A0A8H5B224_9AGAR</name>
<dbReference type="InterPro" id="IPR001330">
    <property type="entry name" value="Prenyltrans"/>
</dbReference>
<protein>
    <recommendedName>
        <fullName evidence="8">Prenyltransferase alpha-alpha toroid domain-containing protein</fullName>
    </recommendedName>
</protein>
<keyword evidence="6" id="KW-0677">Repeat</keyword>
<reference evidence="9 10" key="1">
    <citation type="journal article" date="2020" name="ISME J.">
        <title>Uncovering the hidden diversity of litter-decomposition mechanisms in mushroom-forming fungi.</title>
        <authorList>
            <person name="Floudas D."/>
            <person name="Bentzer J."/>
            <person name="Ahren D."/>
            <person name="Johansson T."/>
            <person name="Persson P."/>
            <person name="Tunlid A."/>
        </authorList>
    </citation>
    <scope>NUCLEOTIDE SEQUENCE [LARGE SCALE GENOMIC DNA]</scope>
    <source>
        <strain evidence="9 10">CBS 101986</strain>
    </source>
</reference>
<dbReference type="PANTHER" id="PTHR11774">
    <property type="entry name" value="GERANYLGERANYL TRANSFERASE TYPE BETA SUBUNIT"/>
    <property type="match status" value="1"/>
</dbReference>
<evidence type="ECO:0000256" key="3">
    <source>
        <dbReference type="ARBA" id="ARBA00022602"/>
    </source>
</evidence>
<comment type="cofactor">
    <cofactor evidence="1">
        <name>Zn(2+)</name>
        <dbReference type="ChEBI" id="CHEBI:29105"/>
    </cofactor>
</comment>
<dbReference type="Pfam" id="PF00432">
    <property type="entry name" value="Prenyltrans"/>
    <property type="match status" value="1"/>
</dbReference>
<evidence type="ECO:0000256" key="1">
    <source>
        <dbReference type="ARBA" id="ARBA00001947"/>
    </source>
</evidence>
<keyword evidence="7" id="KW-0862">Zinc</keyword>
<dbReference type="PANTHER" id="PTHR11774:SF4">
    <property type="entry name" value="GERANYLGERANYL TRANSFERASE TYPE-1 SUBUNIT BETA"/>
    <property type="match status" value="1"/>
</dbReference>
<dbReference type="AlphaFoldDB" id="A0A8H5B224"/>